<proteinExistence type="predicted"/>
<dbReference type="EMBL" id="OX465085">
    <property type="protein sequence ID" value="CAI9300738.1"/>
    <property type="molecule type" value="Genomic_DNA"/>
</dbReference>
<name>A0AA35ZYI3_LACSI</name>
<protein>
    <submittedName>
        <fullName evidence="2">Uncharacterized protein</fullName>
    </submittedName>
</protein>
<reference evidence="2" key="1">
    <citation type="submission" date="2023-04" db="EMBL/GenBank/DDBJ databases">
        <authorList>
            <person name="Vijverberg K."/>
            <person name="Xiong W."/>
            <person name="Schranz E."/>
        </authorList>
    </citation>
    <scope>NUCLEOTIDE SEQUENCE</scope>
</reference>
<gene>
    <name evidence="2" type="ORF">LSALG_LOCUS39357</name>
</gene>
<evidence type="ECO:0000313" key="3">
    <source>
        <dbReference type="Proteomes" id="UP001177003"/>
    </source>
</evidence>
<feature type="transmembrane region" description="Helical" evidence="1">
    <location>
        <begin position="15"/>
        <end position="33"/>
    </location>
</feature>
<evidence type="ECO:0000256" key="1">
    <source>
        <dbReference type="SAM" id="Phobius"/>
    </source>
</evidence>
<sequence>MSWKTVEAGSETQHASSWISFVFFILSLVVGTSSRSDKISLKNSRTIQVPNRKGIALAGCIDRIGMRCVQMNFMSISIISKLSIPFITQGNIVDSCHRRCTLMPPVMVTADAEVKTGESVDVVVEEGSVLPFVQGVIS</sequence>
<dbReference type="AlphaFoldDB" id="A0AA35ZYI3"/>
<keyword evidence="3" id="KW-1185">Reference proteome</keyword>
<keyword evidence="1" id="KW-1133">Transmembrane helix</keyword>
<keyword evidence="1" id="KW-0472">Membrane</keyword>
<accession>A0AA35ZYI3</accession>
<organism evidence="2 3">
    <name type="scientific">Lactuca saligna</name>
    <name type="common">Willowleaf lettuce</name>
    <dbReference type="NCBI Taxonomy" id="75948"/>
    <lineage>
        <taxon>Eukaryota</taxon>
        <taxon>Viridiplantae</taxon>
        <taxon>Streptophyta</taxon>
        <taxon>Embryophyta</taxon>
        <taxon>Tracheophyta</taxon>
        <taxon>Spermatophyta</taxon>
        <taxon>Magnoliopsida</taxon>
        <taxon>eudicotyledons</taxon>
        <taxon>Gunneridae</taxon>
        <taxon>Pentapetalae</taxon>
        <taxon>asterids</taxon>
        <taxon>campanulids</taxon>
        <taxon>Asterales</taxon>
        <taxon>Asteraceae</taxon>
        <taxon>Cichorioideae</taxon>
        <taxon>Cichorieae</taxon>
        <taxon>Lactucinae</taxon>
        <taxon>Lactuca</taxon>
    </lineage>
</organism>
<keyword evidence="1" id="KW-0812">Transmembrane</keyword>
<dbReference type="Proteomes" id="UP001177003">
    <property type="component" value="Chromosome 9"/>
</dbReference>
<evidence type="ECO:0000313" key="2">
    <source>
        <dbReference type="EMBL" id="CAI9300738.1"/>
    </source>
</evidence>